<protein>
    <recommendedName>
        <fullName evidence="3">NRDE family protein</fullName>
    </recommendedName>
</protein>
<dbReference type="Proteomes" id="UP000244248">
    <property type="component" value="Unassembled WGS sequence"/>
</dbReference>
<evidence type="ECO:0008006" key="3">
    <source>
        <dbReference type="Google" id="ProtNLM"/>
    </source>
</evidence>
<keyword evidence="2" id="KW-1185">Reference proteome</keyword>
<reference evidence="1 2" key="1">
    <citation type="submission" date="2018-04" db="EMBL/GenBank/DDBJ databases">
        <title>Novel species isolated from glacier.</title>
        <authorList>
            <person name="Liu Q."/>
            <person name="Xin Y.-H."/>
        </authorList>
    </citation>
    <scope>NUCLEOTIDE SEQUENCE [LARGE SCALE GENOMIC DNA]</scope>
    <source>
        <strain evidence="1 2">GT1R17</strain>
    </source>
</reference>
<dbReference type="InterPro" id="IPR008551">
    <property type="entry name" value="TANGO2"/>
</dbReference>
<dbReference type="RefSeq" id="WP_107939746.1">
    <property type="nucleotide sequence ID" value="NZ_QANS01000003.1"/>
</dbReference>
<dbReference type="EMBL" id="QANS01000003">
    <property type="protein sequence ID" value="PTU31204.1"/>
    <property type="molecule type" value="Genomic_DNA"/>
</dbReference>
<sequence>MCLISLNWRAHARYELVLVANRDEFHHRPTAAADWWADAPDVFGGRDLSQGGGWLAVSRQRRLAAVTNVRRMVQPDANAPSRGALVADFMRSTQSAAEFAKRLRGRADAYAGFNLLLYDGESLLYTTNHDGFHSERLTPGIHAVSNASLDTPWPKLVRLRDRMSSWTEQAQTDDAALFAALADDQIADDAALPDTGVGLELERLLSPAFIRGPQYGTRACSVIALSTDGTLQFSERRFGPGGSALGETRESFSTILRS</sequence>
<gene>
    <name evidence="1" type="ORF">CJD38_07580</name>
</gene>
<organism evidence="1 2">
    <name type="scientific">Stenotrophobium rhamnosiphilum</name>
    <dbReference type="NCBI Taxonomy" id="2029166"/>
    <lineage>
        <taxon>Bacteria</taxon>
        <taxon>Pseudomonadati</taxon>
        <taxon>Pseudomonadota</taxon>
        <taxon>Gammaproteobacteria</taxon>
        <taxon>Nevskiales</taxon>
        <taxon>Nevskiaceae</taxon>
        <taxon>Stenotrophobium</taxon>
    </lineage>
</organism>
<accession>A0A2T5MF55</accession>
<dbReference type="AlphaFoldDB" id="A0A2T5MF55"/>
<evidence type="ECO:0000313" key="2">
    <source>
        <dbReference type="Proteomes" id="UP000244248"/>
    </source>
</evidence>
<evidence type="ECO:0000313" key="1">
    <source>
        <dbReference type="EMBL" id="PTU31204.1"/>
    </source>
</evidence>
<proteinExistence type="predicted"/>
<dbReference type="OrthoDB" id="4380123at2"/>
<dbReference type="Pfam" id="PF05742">
    <property type="entry name" value="TANGO2"/>
    <property type="match status" value="1"/>
</dbReference>
<name>A0A2T5MF55_9GAMM</name>
<comment type="caution">
    <text evidence="1">The sequence shown here is derived from an EMBL/GenBank/DDBJ whole genome shotgun (WGS) entry which is preliminary data.</text>
</comment>
<dbReference type="PANTHER" id="PTHR17985:SF8">
    <property type="entry name" value="TRANSPORT AND GOLGI ORGANIZATION PROTEIN 2 HOMOLOG"/>
    <property type="match status" value="1"/>
</dbReference>
<dbReference type="PANTHER" id="PTHR17985">
    <property type="entry name" value="SER/THR-RICH PROTEIN T10 IN DGCR REGION"/>
    <property type="match status" value="1"/>
</dbReference>